<dbReference type="HOGENOM" id="CLU_330400_0_0_1"/>
<evidence type="ECO:0000256" key="1">
    <source>
        <dbReference type="SAM" id="SignalP"/>
    </source>
</evidence>
<feature type="signal peptide" evidence="1">
    <location>
        <begin position="1"/>
        <end position="22"/>
    </location>
</feature>
<dbReference type="AlphaFoldDB" id="A0A086J4F7"/>
<proteinExistence type="predicted"/>
<keyword evidence="3" id="KW-1185">Reference proteome</keyword>
<keyword evidence="1" id="KW-0732">Signal</keyword>
<dbReference type="RefSeq" id="XP_052905580.1">
    <property type="nucleotide sequence ID" value="XM_053047755.1"/>
</dbReference>
<accession>A0A086J4F7</accession>
<organism evidence="2 3">
    <name type="scientific">Nematocida ausubeli (strain ATCC PRA-371 / ERTm2)</name>
    <name type="common">Nematode killer fungus</name>
    <dbReference type="NCBI Taxonomy" id="1913371"/>
    <lineage>
        <taxon>Eukaryota</taxon>
        <taxon>Fungi</taxon>
        <taxon>Fungi incertae sedis</taxon>
        <taxon>Microsporidia</taxon>
        <taxon>Nematocida</taxon>
    </lineage>
</organism>
<protein>
    <submittedName>
        <fullName evidence="2">Uncharacterized protein</fullName>
    </submittedName>
</protein>
<evidence type="ECO:0000313" key="3">
    <source>
        <dbReference type="Proteomes" id="UP000054524"/>
    </source>
</evidence>
<dbReference type="EMBL" id="AKIJ01000001">
    <property type="protein sequence ID" value="KFG27025.1"/>
    <property type="molecule type" value="Genomic_DNA"/>
</dbReference>
<comment type="caution">
    <text evidence="2">The sequence shown here is derived from an EMBL/GenBank/DDBJ whole genome shotgun (WGS) entry which is preliminary data.</text>
</comment>
<reference evidence="2 3" key="1">
    <citation type="journal article" date="2014" name="Genome Announc.">
        <title>Genome Sequence of the Microsporidian Species Nematocida sp1 Strain ERTm6 (ATCC PRA-372).</title>
        <authorList>
            <person name="Bakowski M.A."/>
            <person name="Priest M."/>
            <person name="Young S."/>
            <person name="Cuomo C.A."/>
            <person name="Troemel E.R."/>
        </authorList>
    </citation>
    <scope>NUCLEOTIDE SEQUENCE [LARGE SCALE GENOMIC DNA]</scope>
    <source>
        <strain evidence="2 3">ERTm6</strain>
    </source>
</reference>
<feature type="chain" id="PRO_5001807774" evidence="1">
    <location>
        <begin position="23"/>
        <end position="797"/>
    </location>
</feature>
<evidence type="ECO:0000313" key="2">
    <source>
        <dbReference type="EMBL" id="KFG27025.1"/>
    </source>
</evidence>
<dbReference type="Proteomes" id="UP000054524">
    <property type="component" value="Unassembled WGS sequence"/>
</dbReference>
<gene>
    <name evidence="2" type="ORF">NESG_00097</name>
</gene>
<dbReference type="GeneID" id="77675070"/>
<name>A0A086J4F7_NEMA1</name>
<sequence length="797" mass="91218">MQAMKGLCRYILFSYILMKVSASVHIPGTGKNMEKTYFSTVFDLMENKLESIFSLECNKSMLKQWINLGKRSNYIDGLVLNHELFMKNKIKTESGLLSFQTPASLKNTTKESGKLPFLLESKKPRSVEEENIQIHNRWVSSMRVKTEENYKIRHAAFLNEGLRLVILDLYYDEMLKAQSLSTQSSDTYNKKDYEKKYKNKLNTVYEKMVPMTTKAFLSTIGGLPLALLKEKAHSMIDNILCGLLVAGGTEFKYRKDMFEILNIDLKSNHAYFLENTVITESLIDAALEYVNSILKRDLLSDTDKISTMEVSDNLIKLLGLYKIANLGETDAFSSIHIQRAIQSLCLKSSQLIVTNNYYKMSCDMDKDLFNGLAVIKQKPFNRPTTHGDVSERIDSSIELTSNCGTTISFPKLVNGRIVHHVSTPDFMRYHRHAIGLEKALCFLFAEPIKTGWGVEFNDFMFSAIVAPILEQNTFHLKYNQSTVTITPIPTSMLIEEENHTQQKPNELNINMVYKNILSPGNEYTLYKHSLIKQENEESFLIKSQTEKINHNAAYTGSNESNLLSELIQGKERALEICLDGIEKCKRSNDKTILNMSVLVFIDRIFKIVFNPSFRKYDCAESEYTCHKLNIAFRMLIGIKNAFEEIYNDDITLVDINKAYLSIMKSYMNARSCDIILNHLKDALSYDDYRSMQNYSKMNSMVSESYNKKNTNYLFSQYNQLVNILNSKIHGFRMPSDSQYNSNITFIDLSKLFQKNVNNDPLNDSSHVSTPSFAVSVDRSLIPLIPLLEGIIDVAVVE</sequence>